<dbReference type="SUPFAM" id="SSF56672">
    <property type="entry name" value="DNA/RNA polymerases"/>
    <property type="match status" value="1"/>
</dbReference>
<sequence>MKRIDNININLSISDMQSAAYRAFRKHGSKRDVKAFKKDFDNRCISLFLALKDGSWKERLSYRSIVKVNNNGKVRNILSPSLETRIYQHLLLNLLEPHYSRKDNLNGLNCKPTCGITSKRHSRSVVHRLKHIYYDRRDLHYCLVIDQRKCYEHITPKVFRRALKQMVADSWLVDYAVDVCFVKGKLPIGTPTSPFVHHIVMLEFDYFVKSISPVSVRYADDNFLPFAMKEEAQAAKWRIRNWWWYRLGMRAKRGSAQVRPLSNPCDFCGYVFHRNQGRVVCGHDKGYVSVRKATLRRARKCRSDKSWASYYGLMKHADNYALMRYIENKMKLPALTQKIRIDRKMDARHVEIKDLLGMSITIYDYELRYNSQREANWIKCLVGIEEVVEGEKTGKILAREFHGNYQGIIQFIQACERAYGKQAVLPLEEVEIENQCGYIFKNSTNQLTYIEV</sequence>
<dbReference type="EMBL" id="JACJMO010000002">
    <property type="protein sequence ID" value="MBM6856489.1"/>
    <property type="molecule type" value="Genomic_DNA"/>
</dbReference>
<gene>
    <name evidence="2" type="ORF">H6D15_02535</name>
</gene>
<keyword evidence="3" id="KW-1185">Reference proteome</keyword>
<evidence type="ECO:0000313" key="3">
    <source>
        <dbReference type="Proteomes" id="UP000698924"/>
    </source>
</evidence>
<name>A0AA41D704_9BACT</name>
<dbReference type="RefSeq" id="WP_204970978.1">
    <property type="nucleotide sequence ID" value="NZ_JAAZTS010000002.1"/>
</dbReference>
<dbReference type="PROSITE" id="PS50878">
    <property type="entry name" value="RT_POL"/>
    <property type="match status" value="1"/>
</dbReference>
<evidence type="ECO:0000259" key="1">
    <source>
        <dbReference type="PROSITE" id="PS50878"/>
    </source>
</evidence>
<proteinExistence type="predicted"/>
<dbReference type="Pfam" id="PF00078">
    <property type="entry name" value="RVT_1"/>
    <property type="match status" value="1"/>
</dbReference>
<dbReference type="InterPro" id="IPR043502">
    <property type="entry name" value="DNA/RNA_pol_sf"/>
</dbReference>
<accession>A0AA41D704</accession>
<comment type="caution">
    <text evidence="2">The sequence shown here is derived from an EMBL/GenBank/DDBJ whole genome shotgun (WGS) entry which is preliminary data.</text>
</comment>
<evidence type="ECO:0000313" key="2">
    <source>
        <dbReference type="EMBL" id="MBM6856489.1"/>
    </source>
</evidence>
<feature type="domain" description="Reverse transcriptase" evidence="1">
    <location>
        <begin position="1"/>
        <end position="272"/>
    </location>
</feature>
<organism evidence="2 3">
    <name type="scientific">Caecibacteroides pullorum</name>
    <dbReference type="NCBI Taxonomy" id="2725562"/>
    <lineage>
        <taxon>Bacteria</taxon>
        <taxon>Pseudomonadati</taxon>
        <taxon>Bacteroidota</taxon>
        <taxon>Bacteroidia</taxon>
        <taxon>Bacteroidales</taxon>
        <taxon>Bacteroidaceae</taxon>
        <taxon>Caecibacteroides</taxon>
    </lineage>
</organism>
<protein>
    <recommendedName>
        <fullName evidence="1">Reverse transcriptase domain-containing protein</fullName>
    </recommendedName>
</protein>
<reference evidence="2 3" key="1">
    <citation type="journal article" date="2021" name="Sci. Rep.">
        <title>The distribution of antibiotic resistance genes in chicken gut microbiota commensals.</title>
        <authorList>
            <person name="Juricova H."/>
            <person name="Matiasovicova J."/>
            <person name="Kubasova T."/>
            <person name="Cejkova D."/>
            <person name="Rychlik I."/>
        </authorList>
    </citation>
    <scope>NUCLEOTIDE SEQUENCE [LARGE SCALE GENOMIC DNA]</scope>
    <source>
        <strain evidence="2 3">An421</strain>
    </source>
</reference>
<dbReference type="Proteomes" id="UP000698924">
    <property type="component" value="Unassembled WGS sequence"/>
</dbReference>
<dbReference type="InterPro" id="IPR000477">
    <property type="entry name" value="RT_dom"/>
</dbReference>
<dbReference type="AlphaFoldDB" id="A0AA41D704"/>